<dbReference type="Proteomes" id="UP000217076">
    <property type="component" value="Unassembled WGS sequence"/>
</dbReference>
<feature type="chain" id="PRO_5011655275" description="Lipoprotein" evidence="1">
    <location>
        <begin position="19"/>
        <end position="92"/>
    </location>
</feature>
<reference evidence="3" key="1">
    <citation type="submission" date="2016-10" db="EMBL/GenBank/DDBJ databases">
        <authorList>
            <person name="Varghese N."/>
            <person name="Submissions S."/>
        </authorList>
    </citation>
    <scope>NUCLEOTIDE SEQUENCE [LARGE SCALE GENOMIC DNA]</scope>
    <source>
        <strain evidence="3">930I</strain>
    </source>
</reference>
<dbReference type="PROSITE" id="PS51257">
    <property type="entry name" value="PROKAR_LIPOPROTEIN"/>
    <property type="match status" value="1"/>
</dbReference>
<evidence type="ECO:0000313" key="2">
    <source>
        <dbReference type="EMBL" id="SDH51846.1"/>
    </source>
</evidence>
<evidence type="ECO:0000313" key="3">
    <source>
        <dbReference type="Proteomes" id="UP000217076"/>
    </source>
</evidence>
<organism evidence="2 3">
    <name type="scientific">Roseospirillum parvum</name>
    <dbReference type="NCBI Taxonomy" id="83401"/>
    <lineage>
        <taxon>Bacteria</taxon>
        <taxon>Pseudomonadati</taxon>
        <taxon>Pseudomonadota</taxon>
        <taxon>Alphaproteobacteria</taxon>
        <taxon>Rhodospirillales</taxon>
        <taxon>Rhodospirillaceae</taxon>
        <taxon>Roseospirillum</taxon>
    </lineage>
</organism>
<sequence>MIKASLAATAVLALGACAVPGTHVLESGDGRVVATYVEPSGRPTATAGIAAYCADRGQQPVVISDVPTKRPINSHVDWRQRTVQCQNPPAEG</sequence>
<keyword evidence="3" id="KW-1185">Reference proteome</keyword>
<proteinExistence type="predicted"/>
<feature type="signal peptide" evidence="1">
    <location>
        <begin position="1"/>
        <end position="18"/>
    </location>
</feature>
<dbReference type="EMBL" id="FNCV01000007">
    <property type="protein sequence ID" value="SDH51846.1"/>
    <property type="molecule type" value="Genomic_DNA"/>
</dbReference>
<keyword evidence="1" id="KW-0732">Signal</keyword>
<evidence type="ECO:0000256" key="1">
    <source>
        <dbReference type="SAM" id="SignalP"/>
    </source>
</evidence>
<protein>
    <recommendedName>
        <fullName evidence="4">Lipoprotein</fullName>
    </recommendedName>
</protein>
<dbReference type="RefSeq" id="WP_092620170.1">
    <property type="nucleotide sequence ID" value="NZ_FNCV01000007.1"/>
</dbReference>
<name>A0A1G8D282_9PROT</name>
<accession>A0A1G8D282</accession>
<dbReference type="STRING" id="83401.SAMN05421742_107160"/>
<evidence type="ECO:0008006" key="4">
    <source>
        <dbReference type="Google" id="ProtNLM"/>
    </source>
</evidence>
<gene>
    <name evidence="2" type="ORF">SAMN05421742_107160</name>
</gene>
<dbReference type="AlphaFoldDB" id="A0A1G8D282"/>